<protein>
    <recommendedName>
        <fullName evidence="3">Transmembrane protein</fullName>
    </recommendedName>
</protein>
<feature type="transmembrane region" description="Helical" evidence="1">
    <location>
        <begin position="12"/>
        <end position="35"/>
    </location>
</feature>
<dbReference type="EMBL" id="AP031322">
    <property type="protein sequence ID" value="BFH72178.1"/>
    <property type="molecule type" value="Genomic_DNA"/>
</dbReference>
<feature type="transmembrane region" description="Helical" evidence="1">
    <location>
        <begin position="55"/>
        <end position="82"/>
    </location>
</feature>
<sequence length="94" mass="10053">MKLQKRKCLFHFFFKNTIIKTTITRIIITATIGNVDGEVVVDGAEVVGLFVVDCVVAVCVVVVVVEVGGVVDVVVVVVGVTYTTLARYNPGKVA</sequence>
<accession>A0AAT9GN95</accession>
<dbReference type="AlphaFoldDB" id="A0AAT9GN95"/>
<reference evidence="2" key="1">
    <citation type="submission" date="2024-03" db="EMBL/GenBank/DDBJ databases">
        <title>Complete genome sequence of Sulfurisphaera javensis strain KD-1.</title>
        <authorList>
            <person name="Sakai H."/>
            <person name="Nur N."/>
            <person name="Suwanto A."/>
            <person name="Kurosawa N."/>
        </authorList>
    </citation>
    <scope>NUCLEOTIDE SEQUENCE</scope>
    <source>
        <strain evidence="2">KD-1</strain>
    </source>
</reference>
<evidence type="ECO:0000256" key="1">
    <source>
        <dbReference type="SAM" id="Phobius"/>
    </source>
</evidence>
<evidence type="ECO:0000313" key="2">
    <source>
        <dbReference type="EMBL" id="BFH72178.1"/>
    </source>
</evidence>
<gene>
    <name evidence="2" type="ORF">SJAV_01220</name>
</gene>
<keyword evidence="1" id="KW-1133">Transmembrane helix</keyword>
<evidence type="ECO:0008006" key="3">
    <source>
        <dbReference type="Google" id="ProtNLM"/>
    </source>
</evidence>
<dbReference type="KEGG" id="sjv:SJAV_01220"/>
<organism evidence="2">
    <name type="scientific">Sulfurisphaera javensis</name>
    <dbReference type="NCBI Taxonomy" id="2049879"/>
    <lineage>
        <taxon>Archaea</taxon>
        <taxon>Thermoproteota</taxon>
        <taxon>Thermoprotei</taxon>
        <taxon>Sulfolobales</taxon>
        <taxon>Sulfolobaceae</taxon>
        <taxon>Sulfurisphaera</taxon>
    </lineage>
</organism>
<keyword evidence="1" id="KW-0812">Transmembrane</keyword>
<keyword evidence="1" id="KW-0472">Membrane</keyword>
<name>A0AAT9GN95_9CREN</name>
<proteinExistence type="predicted"/>